<reference evidence="4 5" key="1">
    <citation type="submission" date="2014-06" db="EMBL/GenBank/DDBJ databases">
        <authorList>
            <consortium name="DOE Joint Genome Institute"/>
            <person name="Kuo A."/>
            <person name="Kohler A."/>
            <person name="Nagy L.G."/>
            <person name="Floudas D."/>
            <person name="Copeland A."/>
            <person name="Barry K.W."/>
            <person name="Cichocki N."/>
            <person name="Veneault-Fourrey C."/>
            <person name="LaButti K."/>
            <person name="Lindquist E.A."/>
            <person name="Lipzen A."/>
            <person name="Lundell T."/>
            <person name="Morin E."/>
            <person name="Murat C."/>
            <person name="Sun H."/>
            <person name="Tunlid A."/>
            <person name="Henrissat B."/>
            <person name="Grigoriev I.V."/>
            <person name="Hibbett D.S."/>
            <person name="Martin F."/>
            <person name="Nordberg H.P."/>
            <person name="Cantor M.N."/>
            <person name="Hua S.X."/>
        </authorList>
    </citation>
    <scope>NUCLEOTIDE SEQUENCE [LARGE SCALE GENOMIC DNA]</scope>
    <source>
        <strain evidence="4 5">ATCC 200175</strain>
    </source>
</reference>
<keyword evidence="5" id="KW-1185">Reference proteome</keyword>
<evidence type="ECO:0000256" key="2">
    <source>
        <dbReference type="ARBA" id="ARBA00022857"/>
    </source>
</evidence>
<keyword evidence="3" id="KW-0560">Oxidoreductase</keyword>
<evidence type="ECO:0000313" key="4">
    <source>
        <dbReference type="EMBL" id="KIJ14597.1"/>
    </source>
</evidence>
<dbReference type="PRINTS" id="PR00081">
    <property type="entry name" value="GDHRDH"/>
</dbReference>
<sequence>MSAQDLVTAYKVAVPEKQSQELPGLDKHIKPGIEYVQQEYWDNDGKPYLRAYTGSGKLLDKYALITGGDSGIGRATALLFAIEGLKGVTISHLPQETEDAKAAAEQLAKHGCDVNTVALDLQRDSDCQQLVEAHIRRFGHLNILVNNASKQIIEKRIENIDLQNVRSTFESNIIQMFAVTKFAVPHMKRGSSIINTTSVVAYAGSPGLVDYSATKGAIMSFTRSLSKQLAPRGIRVNSIAPGPVITALQPASRDADEMESFGLGVPLHGRAAQPAEIAPAFVFLASPDSNAMTGACIHINNGIHVGGS</sequence>
<dbReference type="PANTHER" id="PTHR48107">
    <property type="entry name" value="NADPH-DEPENDENT ALDEHYDE REDUCTASE-LIKE PROTEIN, CHLOROPLASTIC-RELATED"/>
    <property type="match status" value="1"/>
</dbReference>
<dbReference type="Pfam" id="PF13561">
    <property type="entry name" value="adh_short_C2"/>
    <property type="match status" value="1"/>
</dbReference>
<gene>
    <name evidence="4" type="ORF">PAXINDRAFT_79098</name>
</gene>
<protein>
    <recommendedName>
        <fullName evidence="6">3-oxoacyl-[acyl-carrier-protein] reductase</fullName>
    </recommendedName>
</protein>
<dbReference type="GO" id="GO:0016614">
    <property type="term" value="F:oxidoreductase activity, acting on CH-OH group of donors"/>
    <property type="evidence" value="ECO:0007669"/>
    <property type="project" value="UniProtKB-ARBA"/>
</dbReference>
<dbReference type="FunFam" id="3.40.50.720:FF:000084">
    <property type="entry name" value="Short-chain dehydrogenase reductase"/>
    <property type="match status" value="1"/>
</dbReference>
<organism evidence="4 5">
    <name type="scientific">Paxillus involutus ATCC 200175</name>
    <dbReference type="NCBI Taxonomy" id="664439"/>
    <lineage>
        <taxon>Eukaryota</taxon>
        <taxon>Fungi</taxon>
        <taxon>Dikarya</taxon>
        <taxon>Basidiomycota</taxon>
        <taxon>Agaricomycotina</taxon>
        <taxon>Agaricomycetes</taxon>
        <taxon>Agaricomycetidae</taxon>
        <taxon>Boletales</taxon>
        <taxon>Paxilineae</taxon>
        <taxon>Paxillaceae</taxon>
        <taxon>Paxillus</taxon>
    </lineage>
</organism>
<dbReference type="InterPro" id="IPR020904">
    <property type="entry name" value="Sc_DH/Rdtase_CS"/>
</dbReference>
<evidence type="ECO:0008006" key="6">
    <source>
        <dbReference type="Google" id="ProtNLM"/>
    </source>
</evidence>
<proteinExistence type="inferred from homology"/>
<dbReference type="HOGENOM" id="CLU_010194_4_1_1"/>
<dbReference type="Proteomes" id="UP000053647">
    <property type="component" value="Unassembled WGS sequence"/>
</dbReference>
<dbReference type="Gene3D" id="3.40.50.720">
    <property type="entry name" value="NAD(P)-binding Rossmann-like Domain"/>
    <property type="match status" value="1"/>
</dbReference>
<dbReference type="AlphaFoldDB" id="A0A0C9U5A3"/>
<dbReference type="PRINTS" id="PR00080">
    <property type="entry name" value="SDRFAMILY"/>
</dbReference>
<dbReference type="PROSITE" id="PS00061">
    <property type="entry name" value="ADH_SHORT"/>
    <property type="match status" value="1"/>
</dbReference>
<dbReference type="SUPFAM" id="SSF51735">
    <property type="entry name" value="NAD(P)-binding Rossmann-fold domains"/>
    <property type="match status" value="1"/>
</dbReference>
<keyword evidence="2" id="KW-0521">NADP</keyword>
<evidence type="ECO:0000256" key="3">
    <source>
        <dbReference type="ARBA" id="ARBA00023002"/>
    </source>
</evidence>
<evidence type="ECO:0000256" key="1">
    <source>
        <dbReference type="ARBA" id="ARBA00006484"/>
    </source>
</evidence>
<comment type="similarity">
    <text evidence="1">Belongs to the short-chain dehydrogenases/reductases (SDR) family.</text>
</comment>
<dbReference type="OrthoDB" id="1393670at2759"/>
<dbReference type="EMBL" id="KN819342">
    <property type="protein sequence ID" value="KIJ14597.1"/>
    <property type="molecule type" value="Genomic_DNA"/>
</dbReference>
<dbReference type="InterPro" id="IPR002347">
    <property type="entry name" value="SDR_fam"/>
</dbReference>
<evidence type="ECO:0000313" key="5">
    <source>
        <dbReference type="Proteomes" id="UP000053647"/>
    </source>
</evidence>
<reference evidence="5" key="2">
    <citation type="submission" date="2015-01" db="EMBL/GenBank/DDBJ databases">
        <title>Evolutionary Origins and Diversification of the Mycorrhizal Mutualists.</title>
        <authorList>
            <consortium name="DOE Joint Genome Institute"/>
            <consortium name="Mycorrhizal Genomics Consortium"/>
            <person name="Kohler A."/>
            <person name="Kuo A."/>
            <person name="Nagy L.G."/>
            <person name="Floudas D."/>
            <person name="Copeland A."/>
            <person name="Barry K.W."/>
            <person name="Cichocki N."/>
            <person name="Veneault-Fourrey C."/>
            <person name="LaButti K."/>
            <person name="Lindquist E.A."/>
            <person name="Lipzen A."/>
            <person name="Lundell T."/>
            <person name="Morin E."/>
            <person name="Murat C."/>
            <person name="Riley R."/>
            <person name="Ohm R."/>
            <person name="Sun H."/>
            <person name="Tunlid A."/>
            <person name="Henrissat B."/>
            <person name="Grigoriev I.V."/>
            <person name="Hibbett D.S."/>
            <person name="Martin F."/>
        </authorList>
    </citation>
    <scope>NUCLEOTIDE SEQUENCE [LARGE SCALE GENOMIC DNA]</scope>
    <source>
        <strain evidence="5">ATCC 200175</strain>
    </source>
</reference>
<name>A0A0C9U5A3_PAXIN</name>
<dbReference type="PANTHER" id="PTHR48107:SF16">
    <property type="entry name" value="NADPH-DEPENDENT ALDEHYDE REDUCTASE 1, CHLOROPLASTIC"/>
    <property type="match status" value="1"/>
</dbReference>
<accession>A0A0C9U5A3</accession>
<dbReference type="InterPro" id="IPR036291">
    <property type="entry name" value="NAD(P)-bd_dom_sf"/>
</dbReference>